<name>A0A4Q5JBC9_9ACTN</name>
<accession>A0A4Q5JBC9</accession>
<dbReference type="OrthoDB" id="3398739at2"/>
<evidence type="ECO:0000313" key="3">
    <source>
        <dbReference type="EMBL" id="RYU15261.1"/>
    </source>
</evidence>
<dbReference type="InterPro" id="IPR036380">
    <property type="entry name" value="Isochorismatase-like_sf"/>
</dbReference>
<dbReference type="PANTHER" id="PTHR43540">
    <property type="entry name" value="PEROXYUREIDOACRYLATE/UREIDOACRYLATE AMIDOHYDROLASE-RELATED"/>
    <property type="match status" value="1"/>
</dbReference>
<dbReference type="EMBL" id="SDPU01000007">
    <property type="protein sequence ID" value="RYU15261.1"/>
    <property type="molecule type" value="Genomic_DNA"/>
</dbReference>
<evidence type="ECO:0000256" key="1">
    <source>
        <dbReference type="ARBA" id="ARBA00022801"/>
    </source>
</evidence>
<keyword evidence="4" id="KW-1185">Reference proteome</keyword>
<dbReference type="AlphaFoldDB" id="A0A4Q5JBC9"/>
<dbReference type="Gene3D" id="3.40.50.850">
    <property type="entry name" value="Isochorismatase-like"/>
    <property type="match status" value="1"/>
</dbReference>
<protein>
    <submittedName>
        <fullName evidence="3">Cysteine hydrolase</fullName>
    </submittedName>
</protein>
<dbReference type="Pfam" id="PF00857">
    <property type="entry name" value="Isochorismatase"/>
    <property type="match status" value="1"/>
</dbReference>
<keyword evidence="1 3" id="KW-0378">Hydrolase</keyword>
<dbReference type="PANTHER" id="PTHR43540:SF6">
    <property type="entry name" value="ISOCHORISMATASE-LIKE DOMAIN-CONTAINING PROTEIN"/>
    <property type="match status" value="1"/>
</dbReference>
<dbReference type="InterPro" id="IPR000868">
    <property type="entry name" value="Isochorismatase-like_dom"/>
</dbReference>
<dbReference type="GO" id="GO:0016787">
    <property type="term" value="F:hydrolase activity"/>
    <property type="evidence" value="ECO:0007669"/>
    <property type="project" value="UniProtKB-KW"/>
</dbReference>
<reference evidence="3 4" key="1">
    <citation type="submission" date="2019-01" db="EMBL/GenBank/DDBJ databases">
        <title>Nocardioides guangzhouensis sp. nov., an actinobacterium isolated from soil.</title>
        <authorList>
            <person name="Fu Y."/>
            <person name="Cai Y."/>
            <person name="Lin Z."/>
            <person name="Chen P."/>
        </authorList>
    </citation>
    <scope>NUCLEOTIDE SEQUENCE [LARGE SCALE GENOMIC DNA]</scope>
    <source>
        <strain evidence="3 4">NBRC 105384</strain>
    </source>
</reference>
<sequence>MQRRTHDWRIDERQYARHESRRGRRHAFEQLDPRRTALVVVDVVPFFVEQNEYAFGLVPRVNALATALRDAGGTVAWVVPGPSRRTAVDREFYGEEVAAAYSASGGSGPLRDRLWHELEVREDTDLLVEKSAASAFFPGRSPLPELLAERGIDTVVVTGTVTNVCCESTVRDASTLGYRVVLVADACAAVDDQDHNASLHVVYRSFGDVRPTSAVLELIGA</sequence>
<dbReference type="InterPro" id="IPR050272">
    <property type="entry name" value="Isochorismatase-like_hydrls"/>
</dbReference>
<comment type="caution">
    <text evidence="3">The sequence shown here is derived from an EMBL/GenBank/DDBJ whole genome shotgun (WGS) entry which is preliminary data.</text>
</comment>
<dbReference type="CDD" id="cd00431">
    <property type="entry name" value="cysteine_hydrolases"/>
    <property type="match status" value="1"/>
</dbReference>
<evidence type="ECO:0000313" key="4">
    <source>
        <dbReference type="Proteomes" id="UP000291189"/>
    </source>
</evidence>
<proteinExistence type="predicted"/>
<dbReference type="RefSeq" id="WP_129985124.1">
    <property type="nucleotide sequence ID" value="NZ_SDPU01000007.1"/>
</dbReference>
<organism evidence="3 4">
    <name type="scientific">Nocardioides iriomotensis</name>
    <dbReference type="NCBI Taxonomy" id="715784"/>
    <lineage>
        <taxon>Bacteria</taxon>
        <taxon>Bacillati</taxon>
        <taxon>Actinomycetota</taxon>
        <taxon>Actinomycetes</taxon>
        <taxon>Propionibacteriales</taxon>
        <taxon>Nocardioidaceae</taxon>
        <taxon>Nocardioides</taxon>
    </lineage>
</organism>
<dbReference type="SUPFAM" id="SSF52499">
    <property type="entry name" value="Isochorismatase-like hydrolases"/>
    <property type="match status" value="1"/>
</dbReference>
<gene>
    <name evidence="3" type="ORF">ETU37_01600</name>
</gene>
<feature type="domain" description="Isochorismatase-like" evidence="2">
    <location>
        <begin position="36"/>
        <end position="210"/>
    </location>
</feature>
<dbReference type="Proteomes" id="UP000291189">
    <property type="component" value="Unassembled WGS sequence"/>
</dbReference>
<evidence type="ECO:0000259" key="2">
    <source>
        <dbReference type="Pfam" id="PF00857"/>
    </source>
</evidence>